<protein>
    <submittedName>
        <fullName evidence="1">Uncharacterized protein</fullName>
    </submittedName>
</protein>
<reference evidence="1 2" key="1">
    <citation type="submission" date="2013-08" db="EMBL/GenBank/DDBJ databases">
        <authorList>
            <person name="Weinstock G."/>
            <person name="Sodergren E."/>
            <person name="Wylie T."/>
            <person name="Fulton L."/>
            <person name="Fulton R."/>
            <person name="Fronick C."/>
            <person name="O'Laughlin M."/>
            <person name="Godfrey J."/>
            <person name="Miner T."/>
            <person name="Herter B."/>
            <person name="Appelbaum E."/>
            <person name="Cordes M."/>
            <person name="Lek S."/>
            <person name="Wollam A."/>
            <person name="Pepin K.H."/>
            <person name="Palsikar V.B."/>
            <person name="Mitreva M."/>
            <person name="Wilson R.K."/>
        </authorList>
    </citation>
    <scope>NUCLEOTIDE SEQUENCE [LARGE SCALE GENOMIC DNA]</scope>
    <source>
        <strain evidence="1 2">F0041</strain>
    </source>
</reference>
<proteinExistence type="predicted"/>
<accession>U2DXK7</accession>
<dbReference type="Proteomes" id="UP000016496">
    <property type="component" value="Unassembled WGS sequence"/>
</dbReference>
<dbReference type="EMBL" id="AWSV01000054">
    <property type="protein sequence ID" value="ERI86407.1"/>
    <property type="molecule type" value="Genomic_DNA"/>
</dbReference>
<dbReference type="AlphaFoldDB" id="U2DXK7"/>
<gene>
    <name evidence="1" type="ORF">HMPREF1981_00917</name>
</gene>
<evidence type="ECO:0000313" key="2">
    <source>
        <dbReference type="Proteomes" id="UP000016496"/>
    </source>
</evidence>
<dbReference type="HOGENOM" id="CLU_2767326_0_0_10"/>
<name>U2DXK7_9BACE</name>
<evidence type="ECO:0000313" key="1">
    <source>
        <dbReference type="EMBL" id="ERI86407.1"/>
    </source>
</evidence>
<sequence length="69" mass="8123">MTIGREDWANVFVNVYDLAKASCVKQTAQLQRMYTLWKRLLTTKSKDSAMTGDILQRMYMLWKQLSTIM</sequence>
<comment type="caution">
    <text evidence="1">The sequence shown here is derived from an EMBL/GenBank/DDBJ whole genome shotgun (WGS) entry which is preliminary data.</text>
</comment>
<organism evidence="1 2">
    <name type="scientific">Bacteroides pyogenes F0041</name>
    <dbReference type="NCBI Taxonomy" id="1321819"/>
    <lineage>
        <taxon>Bacteria</taxon>
        <taxon>Pseudomonadati</taxon>
        <taxon>Bacteroidota</taxon>
        <taxon>Bacteroidia</taxon>
        <taxon>Bacteroidales</taxon>
        <taxon>Bacteroidaceae</taxon>
        <taxon>Bacteroides</taxon>
    </lineage>
</organism>